<evidence type="ECO:0000256" key="1">
    <source>
        <dbReference type="SAM" id="Phobius"/>
    </source>
</evidence>
<evidence type="ECO:0008006" key="4">
    <source>
        <dbReference type="Google" id="ProtNLM"/>
    </source>
</evidence>
<protein>
    <recommendedName>
        <fullName evidence="4">DUF3667 domain-containing protein</fullName>
    </recommendedName>
</protein>
<dbReference type="InterPro" id="IPR022134">
    <property type="entry name" value="DUF3667"/>
</dbReference>
<dbReference type="Pfam" id="PF12412">
    <property type="entry name" value="DUF3667"/>
    <property type="match status" value="1"/>
</dbReference>
<evidence type="ECO:0000313" key="3">
    <source>
        <dbReference type="Proteomes" id="UP000235916"/>
    </source>
</evidence>
<keyword evidence="3" id="KW-1185">Reference proteome</keyword>
<feature type="transmembrane region" description="Helical" evidence="1">
    <location>
        <begin position="278"/>
        <end position="301"/>
    </location>
</feature>
<dbReference type="Proteomes" id="UP000235916">
    <property type="component" value="Unassembled WGS sequence"/>
</dbReference>
<dbReference type="AlphaFoldDB" id="A0A2N8L453"/>
<name>A0A2N8L453_9BURK</name>
<accession>A0A2N8L453</accession>
<sequence length="302" mass="33306">MRAPTLGEFTQQLGGAYISMEGALWRTLWRLLLLPGQLTLEYLKGRRRRYVLPLRLYLTISVLALLALRLVTAPKLEAQAEEDAREEAAAVVVAASAPASSAPTSLALLAGVPASAPASAARGAVVELDPGDDQNFQVGGLAGLRFGIKNQKFFCEGLPVSMCKRLEKRLAQGRGHLKQEILHVVTRSLNNLGLTMFLLLPAFALWLKLIFIDKRLRYTEHLVFALHLHAFWFAMLLLMLVPVEGLQLTATFASMGYALVAIQRVYRTRWWSTLLRSSLLATLNVCVTSLVIALLFLANLVS</sequence>
<dbReference type="OrthoDB" id="9111327at2"/>
<feature type="transmembrane region" description="Helical" evidence="1">
    <location>
        <begin position="223"/>
        <end position="241"/>
    </location>
</feature>
<keyword evidence="1" id="KW-0472">Membrane</keyword>
<feature type="transmembrane region" description="Helical" evidence="1">
    <location>
        <begin position="192"/>
        <end position="211"/>
    </location>
</feature>
<reference evidence="2 3" key="1">
    <citation type="submission" date="2018-01" db="EMBL/GenBank/DDBJ databases">
        <title>Draft genome sequence of Paucibacter aquatile CR182 isolated from freshwater of the Nakdong River.</title>
        <authorList>
            <person name="Choi A."/>
            <person name="Chung E.J."/>
        </authorList>
    </citation>
    <scope>NUCLEOTIDE SEQUENCE [LARGE SCALE GENOMIC DNA]</scope>
    <source>
        <strain evidence="2 3">CR182</strain>
    </source>
</reference>
<proteinExistence type="predicted"/>
<keyword evidence="1" id="KW-0812">Transmembrane</keyword>
<dbReference type="EMBL" id="POSP01000001">
    <property type="protein sequence ID" value="PND40491.1"/>
    <property type="molecule type" value="Genomic_DNA"/>
</dbReference>
<gene>
    <name evidence="2" type="ORF">C1O66_02765</name>
</gene>
<organism evidence="2 3">
    <name type="scientific">Kinneretia aquatilis</name>
    <dbReference type="NCBI Taxonomy" id="2070761"/>
    <lineage>
        <taxon>Bacteria</taxon>
        <taxon>Pseudomonadati</taxon>
        <taxon>Pseudomonadota</taxon>
        <taxon>Betaproteobacteria</taxon>
        <taxon>Burkholderiales</taxon>
        <taxon>Sphaerotilaceae</taxon>
        <taxon>Roseateles</taxon>
    </lineage>
</organism>
<comment type="caution">
    <text evidence="2">The sequence shown here is derived from an EMBL/GenBank/DDBJ whole genome shotgun (WGS) entry which is preliminary data.</text>
</comment>
<evidence type="ECO:0000313" key="2">
    <source>
        <dbReference type="EMBL" id="PND40491.1"/>
    </source>
</evidence>
<keyword evidence="1" id="KW-1133">Transmembrane helix</keyword>
<feature type="transmembrane region" description="Helical" evidence="1">
    <location>
        <begin position="54"/>
        <end position="72"/>
    </location>
</feature>